<organism evidence="1 2">
    <name type="scientific">Pandoraea horticolens</name>
    <dbReference type="NCBI Taxonomy" id="2508298"/>
    <lineage>
        <taxon>Bacteria</taxon>
        <taxon>Pseudomonadati</taxon>
        <taxon>Pseudomonadota</taxon>
        <taxon>Betaproteobacteria</taxon>
        <taxon>Burkholderiales</taxon>
        <taxon>Burkholderiaceae</taxon>
        <taxon>Pandoraea</taxon>
    </lineage>
</organism>
<protein>
    <submittedName>
        <fullName evidence="1">Transposase</fullName>
    </submittedName>
</protein>
<evidence type="ECO:0000313" key="2">
    <source>
        <dbReference type="Proteomes" id="UP000343317"/>
    </source>
</evidence>
<gene>
    <name evidence="1" type="ORF">PHO31112_04717</name>
</gene>
<evidence type="ECO:0000313" key="1">
    <source>
        <dbReference type="EMBL" id="VVE51415.1"/>
    </source>
</evidence>
<dbReference type="EMBL" id="CABPSM010000019">
    <property type="protein sequence ID" value="VVE51415.1"/>
    <property type="molecule type" value="Genomic_DNA"/>
</dbReference>
<dbReference type="Proteomes" id="UP000343317">
    <property type="component" value="Unassembled WGS sequence"/>
</dbReference>
<name>A0A5E4YSM0_9BURK</name>
<proteinExistence type="predicted"/>
<keyword evidence="2" id="KW-1185">Reference proteome</keyword>
<accession>A0A5E4YSM0</accession>
<dbReference type="AlphaFoldDB" id="A0A5E4YSM0"/>
<sequence length="31" mass="3520">MKKRFSEQQIIGFLKEAGAGMPAWKSRTHAD</sequence>
<reference evidence="1 2" key="1">
    <citation type="submission" date="2019-08" db="EMBL/GenBank/DDBJ databases">
        <authorList>
            <person name="Peeters C."/>
        </authorList>
    </citation>
    <scope>NUCLEOTIDE SEQUENCE [LARGE SCALE GENOMIC DNA]</scope>
    <source>
        <strain evidence="1 2">LMG 31112</strain>
    </source>
</reference>